<protein>
    <submittedName>
        <fullName evidence="1">Uncharacterized protein</fullName>
    </submittedName>
</protein>
<proteinExistence type="predicted"/>
<sequence length="108" mass="12195">MPIRSLVMLKQTISAHRRARRGTGRVLPARTRPVRLQATRATSIRPRCPPGSCCYCCEHHRHWPGQCASFLFQLAEGGTRKTQSSIPTLRAHSHYSWGTRSSRVSLSQ</sequence>
<dbReference type="Proteomes" id="UP001239213">
    <property type="component" value="Unassembled WGS sequence"/>
</dbReference>
<evidence type="ECO:0000313" key="1">
    <source>
        <dbReference type="EMBL" id="KAK1458564.1"/>
    </source>
</evidence>
<reference evidence="1" key="1">
    <citation type="submission" date="2016-11" db="EMBL/GenBank/DDBJ databases">
        <title>The genome sequence of Colletotrichum cuscutae.</title>
        <authorList>
            <person name="Baroncelli R."/>
        </authorList>
    </citation>
    <scope>NUCLEOTIDE SEQUENCE</scope>
    <source>
        <strain evidence="1">IMI 304802</strain>
    </source>
</reference>
<evidence type="ECO:0000313" key="2">
    <source>
        <dbReference type="Proteomes" id="UP001239213"/>
    </source>
</evidence>
<dbReference type="AlphaFoldDB" id="A0AAI9XPI6"/>
<organism evidence="1 2">
    <name type="scientific">Colletotrichum cuscutae</name>
    <dbReference type="NCBI Taxonomy" id="1209917"/>
    <lineage>
        <taxon>Eukaryota</taxon>
        <taxon>Fungi</taxon>
        <taxon>Dikarya</taxon>
        <taxon>Ascomycota</taxon>
        <taxon>Pezizomycotina</taxon>
        <taxon>Sordariomycetes</taxon>
        <taxon>Hypocreomycetidae</taxon>
        <taxon>Glomerellales</taxon>
        <taxon>Glomerellaceae</taxon>
        <taxon>Colletotrichum</taxon>
        <taxon>Colletotrichum acutatum species complex</taxon>
    </lineage>
</organism>
<comment type="caution">
    <text evidence="1">The sequence shown here is derived from an EMBL/GenBank/DDBJ whole genome shotgun (WGS) entry which is preliminary data.</text>
</comment>
<gene>
    <name evidence="1" type="ORF">CCUS01_09228</name>
</gene>
<name>A0AAI9XPI6_9PEZI</name>
<accession>A0AAI9XPI6</accession>
<dbReference type="EMBL" id="MPDP01000277">
    <property type="protein sequence ID" value="KAK1458564.1"/>
    <property type="molecule type" value="Genomic_DNA"/>
</dbReference>
<keyword evidence="2" id="KW-1185">Reference proteome</keyword>